<comment type="caution">
    <text evidence="3">The sequence shown here is derived from an EMBL/GenBank/DDBJ whole genome shotgun (WGS) entry which is preliminary data.</text>
</comment>
<proteinExistence type="predicted"/>
<evidence type="ECO:0000256" key="1">
    <source>
        <dbReference type="SAM" id="MobiDB-lite"/>
    </source>
</evidence>
<name>A0A2S4VHH2_9BASI</name>
<dbReference type="Proteomes" id="UP000239156">
    <property type="component" value="Unassembled WGS sequence"/>
</dbReference>
<evidence type="ECO:0000313" key="3">
    <source>
        <dbReference type="EMBL" id="POW08810.1"/>
    </source>
</evidence>
<feature type="compositionally biased region" description="Basic residues" evidence="1">
    <location>
        <begin position="271"/>
        <end position="289"/>
    </location>
</feature>
<gene>
    <name evidence="3" type="ORF">PSTT_07250</name>
</gene>
<dbReference type="VEuPathDB" id="FungiDB:PSTT_07250"/>
<accession>A0A2S4VHH2</accession>
<feature type="non-terminal residue" evidence="3">
    <location>
        <position position="429"/>
    </location>
</feature>
<dbReference type="EMBL" id="PKSL01000061">
    <property type="protein sequence ID" value="POW08810.1"/>
    <property type="molecule type" value="Genomic_DNA"/>
</dbReference>
<dbReference type="VEuPathDB" id="FungiDB:PSHT_16115"/>
<feature type="region of interest" description="Disordered" evidence="1">
    <location>
        <begin position="238"/>
        <end position="293"/>
    </location>
</feature>
<sequence length="429" mass="47096">MPHRPPSLTQSFSIMNRITTLVLLALSLAAVDATIHTLCFNFFMKKDKCVHAAAGQSIRCDAPPKPHDKPVTAFVMQTPKPQSRLERRYNTNGDTILMSSGPGICGEYNTEKEDGVCLWSGPEQVHPTINSAGWLNGVKTSNCRKQVYIQRHDEPDKPFYVPVLDGCGFHKTKPEEGCFEIGVTKSLARKLRRFPNETDDTPLYGGFTWDFNNLLDKCVNGAAGQKIRCGAKAKYQSKPVPAFGAPGKPGNGAKGGNHPKNQGHHAQNQGHHSKGQGHHATGGHHKGRGGKPALERRYDTHINIMKLQSGRGICDPYDTTKVDGVCLWSGPKDSKATFSNAGWVNSRKDSNCGKKVYIQRRDDPDHVHYVPVLDGCPFNAVTPEDGCFEIGLAKKMQKFANETDSAELYGGFTWDFLNGDGSNPQWGPV</sequence>
<protein>
    <recommendedName>
        <fullName evidence="5">Secreted protein</fullName>
    </recommendedName>
</protein>
<evidence type="ECO:0008006" key="5">
    <source>
        <dbReference type="Google" id="ProtNLM"/>
    </source>
</evidence>
<organism evidence="3 4">
    <name type="scientific">Puccinia striiformis</name>
    <dbReference type="NCBI Taxonomy" id="27350"/>
    <lineage>
        <taxon>Eukaryota</taxon>
        <taxon>Fungi</taxon>
        <taxon>Dikarya</taxon>
        <taxon>Basidiomycota</taxon>
        <taxon>Pucciniomycotina</taxon>
        <taxon>Pucciniomycetes</taxon>
        <taxon>Pucciniales</taxon>
        <taxon>Pucciniaceae</taxon>
        <taxon>Puccinia</taxon>
    </lineage>
</organism>
<reference evidence="3" key="1">
    <citation type="submission" date="2017-12" db="EMBL/GenBank/DDBJ databases">
        <title>Gene loss provides genomic basis for host adaptation in cereal stripe rust fungi.</title>
        <authorList>
            <person name="Xia C."/>
        </authorList>
    </citation>
    <scope>NUCLEOTIDE SEQUENCE [LARGE SCALE GENOMIC DNA]</scope>
    <source>
        <strain evidence="3">93-210</strain>
    </source>
</reference>
<feature type="chain" id="PRO_5015399382" description="Secreted protein" evidence="2">
    <location>
        <begin position="34"/>
        <end position="429"/>
    </location>
</feature>
<keyword evidence="4" id="KW-1185">Reference proteome</keyword>
<feature type="signal peptide" evidence="2">
    <location>
        <begin position="1"/>
        <end position="33"/>
    </location>
</feature>
<evidence type="ECO:0000313" key="4">
    <source>
        <dbReference type="Proteomes" id="UP000239156"/>
    </source>
</evidence>
<dbReference type="AlphaFoldDB" id="A0A2S4VHH2"/>
<feature type="compositionally biased region" description="Low complexity" evidence="1">
    <location>
        <begin position="256"/>
        <end position="270"/>
    </location>
</feature>
<keyword evidence="2" id="KW-0732">Signal</keyword>
<dbReference type="VEuPathDB" id="FungiDB:PSHT_05426"/>
<evidence type="ECO:0000256" key="2">
    <source>
        <dbReference type="SAM" id="SignalP"/>
    </source>
</evidence>